<dbReference type="EMBL" id="JANIBM010000003">
    <property type="protein sequence ID" value="MCQ8180319.1"/>
    <property type="molecule type" value="Genomic_DNA"/>
</dbReference>
<dbReference type="RefSeq" id="WP_256609694.1">
    <property type="nucleotide sequence ID" value="NZ_JANIBM010000003.1"/>
</dbReference>
<reference evidence="2 3" key="1">
    <citation type="submission" date="2022-07" db="EMBL/GenBank/DDBJ databases">
        <title>Methylomonas rivi sp. nov., Methylomonas rosea sp. nov., Methylomonas aureus sp. nov. and Methylomonas subterranea sp. nov., four novel methanotrophs isolated from a freshwater creek and the deep terrestrial subsurface.</title>
        <authorList>
            <person name="Abin C."/>
            <person name="Sankaranarayanan K."/>
            <person name="Garner C."/>
            <person name="Sindelar R."/>
            <person name="Kotary K."/>
            <person name="Garner R."/>
            <person name="Barclay S."/>
            <person name="Lawson P."/>
            <person name="Krumholz L."/>
        </authorList>
    </citation>
    <scope>NUCLEOTIDE SEQUENCE [LARGE SCALE GENOMIC DNA]</scope>
    <source>
        <strain evidence="2 3">SURF-1</strain>
    </source>
</reference>
<protein>
    <submittedName>
        <fullName evidence="2">Uncharacterized protein</fullName>
    </submittedName>
</protein>
<name>A0ABT1UF19_9GAMM</name>
<sequence>MKSNDRKPEQATDSSDENRSVVKSRRSFAKAGIVSPLVMTLISRPAMAGGVCFSPSRSLSKNTSVSQNGNYGECNGISPGNYKTQTNPLMPSYNWPSSVPPSTPFHPLFKRGSTAKGTLFETGTGLNLRSRTLLEVLGLNGSGDPSKLAFHTIGAYLNCVNGFIPTNVLTKEKVVSIWEEYVTNGFYEPFAGVKWYAGDIVSYYQTNYIAP</sequence>
<gene>
    <name evidence="2" type="ORF">NP603_04290</name>
</gene>
<proteinExistence type="predicted"/>
<organism evidence="2 3">
    <name type="scientific">Methylomonas aurea</name>
    <dbReference type="NCBI Taxonomy" id="2952224"/>
    <lineage>
        <taxon>Bacteria</taxon>
        <taxon>Pseudomonadati</taxon>
        <taxon>Pseudomonadota</taxon>
        <taxon>Gammaproteobacteria</taxon>
        <taxon>Methylococcales</taxon>
        <taxon>Methylococcaceae</taxon>
        <taxon>Methylomonas</taxon>
    </lineage>
</organism>
<dbReference type="Proteomes" id="UP001524569">
    <property type="component" value="Unassembled WGS sequence"/>
</dbReference>
<keyword evidence="3" id="KW-1185">Reference proteome</keyword>
<evidence type="ECO:0000313" key="2">
    <source>
        <dbReference type="EMBL" id="MCQ8180319.1"/>
    </source>
</evidence>
<feature type="region of interest" description="Disordered" evidence="1">
    <location>
        <begin position="1"/>
        <end position="25"/>
    </location>
</feature>
<evidence type="ECO:0000256" key="1">
    <source>
        <dbReference type="SAM" id="MobiDB-lite"/>
    </source>
</evidence>
<evidence type="ECO:0000313" key="3">
    <source>
        <dbReference type="Proteomes" id="UP001524569"/>
    </source>
</evidence>
<accession>A0ABT1UF19</accession>
<feature type="compositionally biased region" description="Basic and acidic residues" evidence="1">
    <location>
        <begin position="1"/>
        <end position="20"/>
    </location>
</feature>
<comment type="caution">
    <text evidence="2">The sequence shown here is derived from an EMBL/GenBank/DDBJ whole genome shotgun (WGS) entry which is preliminary data.</text>
</comment>